<evidence type="ECO:0000256" key="1">
    <source>
        <dbReference type="ARBA" id="ARBA00007733"/>
    </source>
</evidence>
<dbReference type="CDD" id="cd01887">
    <property type="entry name" value="IF2_eIF5B"/>
    <property type="match status" value="1"/>
</dbReference>
<dbReference type="AlphaFoldDB" id="A0A9Q4GHS8"/>
<dbReference type="Pfam" id="PF14578">
    <property type="entry name" value="GTP_EFTU_D4"/>
    <property type="match status" value="1"/>
</dbReference>
<evidence type="ECO:0000256" key="3">
    <source>
        <dbReference type="ARBA" id="ARBA00022540"/>
    </source>
</evidence>
<evidence type="ECO:0000313" key="12">
    <source>
        <dbReference type="Proteomes" id="UP001149411"/>
    </source>
</evidence>
<evidence type="ECO:0000259" key="10">
    <source>
        <dbReference type="PROSITE" id="PS51722"/>
    </source>
</evidence>
<sequence length="589" mass="64140">MDENDEAIRTPIVSVLGHVDHGKTTLLDEIRGSAVAEAEAGAITQHIGSTVVPIDVIERICNPDEEFDLPGLLFIDTPGHHAFTTLRSRGGALSDIAVLVVDVNDGFQPQTVEAVKILDRTETPFVVAANKIDAVPGWKTQEDAPFAETFAEQSERVQNDVENALYEIIGDLHDNGFQADRYDRVNDYRSTIGVVPVSAETGEGIPDLLMVLVGLAQRFLTESLTTRPNGSGEGTVVEVKEKKGLGTTVDVLVYDGVVEVGDTVVVGGQLDPIVTEVRALLEPSEKVEINEEDEFNRVDRVVAAEGVKVAAPELDDAMAGAPFVVVGEDDELGDVTQRVRSEMDEIGVETAEDGVVVKADTVGSVEAVAKALDDAEVPIMNASEGAVSRRDIVDAETADEREHRAVIAFNVDVLEDAREYADEALVKLFEGDVIYRLIEEYEDWVEGMEEERAENVLDSVVLPAKFRVMHDHVFRQSDPAVVGARILSGTLERNVTVERMGERLGTVQGIQSQGDDIDEATEGDEVSVAIDGPTVGRDLKEGDVLYTSVPEKHAKALEQEFDELLDDTTREALDGYLEQKRQVDPFWAK</sequence>
<dbReference type="CDD" id="cd16266">
    <property type="entry name" value="IF2_aeIF5B_IV"/>
    <property type="match status" value="1"/>
</dbReference>
<evidence type="ECO:0000256" key="7">
    <source>
        <dbReference type="ARBA" id="ARBA00024852"/>
    </source>
</evidence>
<dbReference type="SUPFAM" id="SSF52156">
    <property type="entry name" value="Initiation factor IF2/eIF5b, domain 3"/>
    <property type="match status" value="1"/>
</dbReference>
<feature type="binding site" evidence="8">
    <location>
        <begin position="17"/>
        <end position="24"/>
    </location>
    <ligand>
        <name>GTP</name>
        <dbReference type="ChEBI" id="CHEBI:37565"/>
    </ligand>
</feature>
<dbReference type="InterPro" id="IPR023115">
    <property type="entry name" value="TIF_IF2_dom3"/>
</dbReference>
<dbReference type="FunFam" id="3.40.50.300:FF:000112">
    <property type="entry name" value="Eukaryotic translation initiation factor 5B"/>
    <property type="match status" value="1"/>
</dbReference>
<feature type="binding site" evidence="8">
    <location>
        <begin position="76"/>
        <end position="80"/>
    </location>
    <ligand>
        <name>GTP</name>
        <dbReference type="ChEBI" id="CHEBI:37565"/>
    </ligand>
</feature>
<dbReference type="GO" id="GO:0003924">
    <property type="term" value="F:GTPase activity"/>
    <property type="evidence" value="ECO:0007669"/>
    <property type="project" value="UniProtKB-UniRule"/>
</dbReference>
<protein>
    <recommendedName>
        <fullName evidence="2 8">Probable translation initiation factor IF-2</fullName>
    </recommendedName>
</protein>
<dbReference type="EMBL" id="RKLV01000002">
    <property type="protein sequence ID" value="MCX2818108.1"/>
    <property type="molecule type" value="Genomic_DNA"/>
</dbReference>
<name>A0A9Q4GHS8_9EURY</name>
<dbReference type="Pfam" id="PF11987">
    <property type="entry name" value="IF-2"/>
    <property type="match status" value="1"/>
</dbReference>
<evidence type="ECO:0000256" key="9">
    <source>
        <dbReference type="RuleBase" id="RU000644"/>
    </source>
</evidence>
<keyword evidence="5 8" id="KW-0648">Protein biosynthesis</keyword>
<dbReference type="RefSeq" id="WP_266085775.1">
    <property type="nucleotide sequence ID" value="NZ_RKLV01000002.1"/>
</dbReference>
<dbReference type="NCBIfam" id="TIGR00231">
    <property type="entry name" value="small_GTP"/>
    <property type="match status" value="1"/>
</dbReference>
<dbReference type="HAMAP" id="MF_00100_A">
    <property type="entry name" value="IF_2_A"/>
    <property type="match status" value="1"/>
</dbReference>
<organism evidence="11 12">
    <name type="scientific">Halorutilus salinus</name>
    <dbReference type="NCBI Taxonomy" id="2487751"/>
    <lineage>
        <taxon>Archaea</taxon>
        <taxon>Methanobacteriati</taxon>
        <taxon>Methanobacteriota</taxon>
        <taxon>Stenosarchaea group</taxon>
        <taxon>Halobacteria</taxon>
        <taxon>Halorutilales</taxon>
        <taxon>Halorutilaceae</taxon>
        <taxon>Halorutilus</taxon>
    </lineage>
</organism>
<dbReference type="SUPFAM" id="SSF52540">
    <property type="entry name" value="P-loop containing nucleoside triphosphate hydrolases"/>
    <property type="match status" value="1"/>
</dbReference>
<keyword evidence="12" id="KW-1185">Reference proteome</keyword>
<dbReference type="PRINTS" id="PR00315">
    <property type="entry name" value="ELONGATNFCT"/>
</dbReference>
<dbReference type="PANTHER" id="PTHR43381">
    <property type="entry name" value="TRANSLATION INITIATION FACTOR IF-2-RELATED"/>
    <property type="match status" value="1"/>
</dbReference>
<evidence type="ECO:0000256" key="5">
    <source>
        <dbReference type="ARBA" id="ARBA00022917"/>
    </source>
</evidence>
<dbReference type="FunFam" id="3.40.50.10050:FF:000001">
    <property type="entry name" value="Translation initiation factor IF-2"/>
    <property type="match status" value="1"/>
</dbReference>
<comment type="similarity">
    <text evidence="1 8 9">Belongs to the TRAFAC class translation factor GTPase superfamily. Classic translation factor GTPase family. IF-2 subfamily.</text>
</comment>
<evidence type="ECO:0000313" key="11">
    <source>
        <dbReference type="EMBL" id="MCX2818108.1"/>
    </source>
</evidence>
<reference evidence="11" key="1">
    <citation type="submission" date="2022-09" db="EMBL/GenBank/DDBJ databases">
        <title>Haloadaptaus new haloarchaeum isolated from saline soil.</title>
        <authorList>
            <person name="Duran-Viseras A."/>
            <person name="Sanchez-Porro C."/>
            <person name="Ventosa A."/>
        </authorList>
    </citation>
    <scope>NUCLEOTIDE SEQUENCE</scope>
    <source>
        <strain evidence="11">F3-133</strain>
    </source>
</reference>
<comment type="caution">
    <text evidence="11">The sequence shown here is derived from an EMBL/GenBank/DDBJ whole genome shotgun (WGS) entry which is preliminary data.</text>
</comment>
<feature type="domain" description="Tr-type G" evidence="10">
    <location>
        <begin position="8"/>
        <end position="221"/>
    </location>
</feature>
<evidence type="ECO:0000256" key="2">
    <source>
        <dbReference type="ARBA" id="ARBA00020166"/>
    </source>
</evidence>
<dbReference type="Proteomes" id="UP001149411">
    <property type="component" value="Unassembled WGS sequence"/>
</dbReference>
<keyword evidence="3 8" id="KW-0396">Initiation factor</keyword>
<evidence type="ECO:0000256" key="6">
    <source>
        <dbReference type="ARBA" id="ARBA00023134"/>
    </source>
</evidence>
<dbReference type="InterPro" id="IPR005225">
    <property type="entry name" value="Small_GTP-bd"/>
</dbReference>
<dbReference type="Gene3D" id="3.40.50.300">
    <property type="entry name" value="P-loop containing nucleotide triphosphate hydrolases"/>
    <property type="match status" value="1"/>
</dbReference>
<dbReference type="InterPro" id="IPR015760">
    <property type="entry name" value="TIF_IF2"/>
</dbReference>
<dbReference type="InterPro" id="IPR004544">
    <property type="entry name" value="TF_aIF-2_arc"/>
</dbReference>
<dbReference type="InterPro" id="IPR036925">
    <property type="entry name" value="TIF_IF2_dom3_sf"/>
</dbReference>
<feature type="binding site" evidence="8">
    <location>
        <begin position="130"/>
        <end position="133"/>
    </location>
    <ligand>
        <name>GTP</name>
        <dbReference type="ChEBI" id="CHEBI:37565"/>
    </ligand>
</feature>
<dbReference type="PANTHER" id="PTHR43381:SF4">
    <property type="entry name" value="EUKARYOTIC TRANSLATION INITIATION FACTOR 5B"/>
    <property type="match status" value="1"/>
</dbReference>
<dbReference type="Gene3D" id="3.40.50.10050">
    <property type="entry name" value="Translation initiation factor IF- 2, domain 3"/>
    <property type="match status" value="1"/>
</dbReference>
<keyword evidence="4 8" id="KW-0547">Nucleotide-binding</keyword>
<comment type="function">
    <text evidence="7 8 9">Function in general translation initiation by promoting the binding of the formylmethionine-tRNA to ribosomes. Seems to function along with eIF-2.</text>
</comment>
<proteinExistence type="inferred from homology"/>
<dbReference type="InterPro" id="IPR000795">
    <property type="entry name" value="T_Tr_GTP-bd_dom"/>
</dbReference>
<gene>
    <name evidence="8 11" type="primary">infB</name>
    <name evidence="11" type="ORF">EGH25_01900</name>
</gene>
<keyword evidence="6 8" id="KW-0342">GTP-binding</keyword>
<dbReference type="NCBIfam" id="NF003078">
    <property type="entry name" value="PRK04004.1"/>
    <property type="match status" value="1"/>
</dbReference>
<dbReference type="GO" id="GO:0005737">
    <property type="term" value="C:cytoplasm"/>
    <property type="evidence" value="ECO:0007669"/>
    <property type="project" value="TreeGrafter"/>
</dbReference>
<evidence type="ECO:0000256" key="8">
    <source>
        <dbReference type="HAMAP-Rule" id="MF_00100"/>
    </source>
</evidence>
<dbReference type="InterPro" id="IPR009000">
    <property type="entry name" value="Transl_B-barrel_sf"/>
</dbReference>
<accession>A0A9Q4GHS8</accession>
<dbReference type="InterPro" id="IPR029459">
    <property type="entry name" value="EFTU-type"/>
</dbReference>
<dbReference type="NCBIfam" id="TIGR00491">
    <property type="entry name" value="aIF-2"/>
    <property type="match status" value="1"/>
</dbReference>
<dbReference type="GO" id="GO:0005525">
    <property type="term" value="F:GTP binding"/>
    <property type="evidence" value="ECO:0007669"/>
    <property type="project" value="UniProtKB-KW"/>
</dbReference>
<evidence type="ECO:0000256" key="4">
    <source>
        <dbReference type="ARBA" id="ARBA00022741"/>
    </source>
</evidence>
<dbReference type="PROSITE" id="PS51722">
    <property type="entry name" value="G_TR_2"/>
    <property type="match status" value="1"/>
</dbReference>
<dbReference type="InterPro" id="IPR027417">
    <property type="entry name" value="P-loop_NTPase"/>
</dbReference>
<dbReference type="Pfam" id="PF00009">
    <property type="entry name" value="GTP_EFTU"/>
    <property type="match status" value="1"/>
</dbReference>
<dbReference type="SUPFAM" id="SSF50447">
    <property type="entry name" value="Translation proteins"/>
    <property type="match status" value="1"/>
</dbReference>
<dbReference type="GO" id="GO:0003743">
    <property type="term" value="F:translation initiation factor activity"/>
    <property type="evidence" value="ECO:0007669"/>
    <property type="project" value="UniProtKB-UniRule"/>
</dbReference>
<dbReference type="Gene3D" id="2.40.30.10">
    <property type="entry name" value="Translation factors"/>
    <property type="match status" value="2"/>
</dbReference>